<keyword evidence="2" id="KW-1185">Reference proteome</keyword>
<protein>
    <submittedName>
        <fullName evidence="1">Uncharacterized protein</fullName>
    </submittedName>
</protein>
<organism evidence="1 2">
    <name type="scientific">Smittium culicis</name>
    <dbReference type="NCBI Taxonomy" id="133412"/>
    <lineage>
        <taxon>Eukaryota</taxon>
        <taxon>Fungi</taxon>
        <taxon>Fungi incertae sedis</taxon>
        <taxon>Zoopagomycota</taxon>
        <taxon>Kickxellomycotina</taxon>
        <taxon>Harpellomycetes</taxon>
        <taxon>Harpellales</taxon>
        <taxon>Legeriomycetaceae</taxon>
        <taxon>Smittium</taxon>
    </lineage>
</organism>
<comment type="caution">
    <text evidence="1">The sequence shown here is derived from an EMBL/GenBank/DDBJ whole genome shotgun (WGS) entry which is preliminary data.</text>
</comment>
<sequence>MEKQSTCEKSSDLKPEGKIQKEVGKDKCDQLKFINCDSTHKSDQHTSDWCDTTSDLFDEMYCKLEKKSLTLYTKRQEK</sequence>
<dbReference type="Proteomes" id="UP000187283">
    <property type="component" value="Unassembled WGS sequence"/>
</dbReference>
<dbReference type="AlphaFoldDB" id="A0A1R1XY83"/>
<name>A0A1R1XY83_9FUNG</name>
<proteinExistence type="predicted"/>
<gene>
    <name evidence="1" type="ORF">AYI70_g4673</name>
</gene>
<accession>A0A1R1XY83</accession>
<reference evidence="1 2" key="1">
    <citation type="submission" date="2017-01" db="EMBL/GenBank/DDBJ databases">
        <authorList>
            <person name="Mah S.A."/>
            <person name="Swanson W.J."/>
            <person name="Moy G.W."/>
            <person name="Vacquier V.D."/>
        </authorList>
    </citation>
    <scope>NUCLEOTIDE SEQUENCE [LARGE SCALE GENOMIC DNA]</scope>
    <source>
        <strain evidence="1 2">GSMNP</strain>
    </source>
</reference>
<dbReference type="EMBL" id="LSSN01001460">
    <property type="protein sequence ID" value="OMJ19529.1"/>
    <property type="molecule type" value="Genomic_DNA"/>
</dbReference>
<evidence type="ECO:0000313" key="1">
    <source>
        <dbReference type="EMBL" id="OMJ19529.1"/>
    </source>
</evidence>
<evidence type="ECO:0000313" key="2">
    <source>
        <dbReference type="Proteomes" id="UP000187283"/>
    </source>
</evidence>